<dbReference type="PANTHER" id="PTHR32385">
    <property type="entry name" value="MANNOSYL PHOSPHORYLINOSITOL CERAMIDE SYNTHASE"/>
    <property type="match status" value="1"/>
</dbReference>
<protein>
    <submittedName>
        <fullName evidence="2">Mannosyltransferase</fullName>
    </submittedName>
</protein>
<keyword evidence="1 2" id="KW-0808">Transferase</keyword>
<name>A0A399J4Y9_9RHOB</name>
<dbReference type="EMBL" id="QWJJ01000013">
    <property type="protein sequence ID" value="RII37906.1"/>
    <property type="molecule type" value="Genomic_DNA"/>
</dbReference>
<dbReference type="PANTHER" id="PTHR32385:SF15">
    <property type="entry name" value="INOSITOL PHOSPHOCERAMIDE MANNOSYLTRANSFERASE 1"/>
    <property type="match status" value="1"/>
</dbReference>
<sequence length="318" mass="34316">MSDKQRLNRRLADAATLRLAGDYPRAAEILAEVAQDPGVGALGPVTSLGMPRRLQAAHLRLAKAEGDALRRIGYQFHLVPPPAQLAPFARFTPQERRDINHANRQPVPHVLHQIWIGDQPVPPACAAWADYARARGYDYRLWRAADLEQLGVNDTPVFAAMLARGDYPGAVDIARYAILARDGGIYLDCDWYPARRDIGFHDLLPLTGLTALAEDIPRNTGMGGLLLANSMIATPPDHPVLHRLNSVLDDVVAAIPGAPAWWSTGPLIFTMVARAGAVALAGNGLVAGTLPRGAPFGDVEALRAAAPEDALLIAWKSW</sequence>
<dbReference type="GO" id="GO:0051999">
    <property type="term" value="P:mannosyl-inositol phosphorylceramide biosynthetic process"/>
    <property type="evidence" value="ECO:0007669"/>
    <property type="project" value="TreeGrafter"/>
</dbReference>
<dbReference type="Gene3D" id="3.90.550.20">
    <property type="match status" value="1"/>
</dbReference>
<dbReference type="Pfam" id="PF04488">
    <property type="entry name" value="Gly_transf_sug"/>
    <property type="match status" value="1"/>
</dbReference>
<organism evidence="2 3">
    <name type="scientific">Pseudooceanicola sediminis</name>
    <dbReference type="NCBI Taxonomy" id="2211117"/>
    <lineage>
        <taxon>Bacteria</taxon>
        <taxon>Pseudomonadati</taxon>
        <taxon>Pseudomonadota</taxon>
        <taxon>Alphaproteobacteria</taxon>
        <taxon>Rhodobacterales</taxon>
        <taxon>Paracoccaceae</taxon>
        <taxon>Pseudooceanicola</taxon>
    </lineage>
</organism>
<dbReference type="Proteomes" id="UP000265848">
    <property type="component" value="Unassembled WGS sequence"/>
</dbReference>
<dbReference type="SUPFAM" id="SSF53448">
    <property type="entry name" value="Nucleotide-diphospho-sugar transferases"/>
    <property type="match status" value="1"/>
</dbReference>
<evidence type="ECO:0000313" key="2">
    <source>
        <dbReference type="EMBL" id="RII37906.1"/>
    </source>
</evidence>
<dbReference type="OrthoDB" id="277808at2"/>
<dbReference type="GO" id="GO:0016020">
    <property type="term" value="C:membrane"/>
    <property type="evidence" value="ECO:0007669"/>
    <property type="project" value="GOC"/>
</dbReference>
<dbReference type="RefSeq" id="WP_119399830.1">
    <property type="nucleotide sequence ID" value="NZ_QWJJ01000013.1"/>
</dbReference>
<gene>
    <name evidence="2" type="ORF">DL237_14625</name>
</gene>
<comment type="caution">
    <text evidence="2">The sequence shown here is derived from an EMBL/GenBank/DDBJ whole genome shotgun (WGS) entry which is preliminary data.</text>
</comment>
<accession>A0A399J4Y9</accession>
<proteinExistence type="predicted"/>
<dbReference type="InterPro" id="IPR007577">
    <property type="entry name" value="GlycoTrfase_DXD_sugar-bd_CS"/>
</dbReference>
<dbReference type="InterPro" id="IPR051706">
    <property type="entry name" value="Glycosyltransferase_domain"/>
</dbReference>
<dbReference type="GO" id="GO:0000030">
    <property type="term" value="F:mannosyltransferase activity"/>
    <property type="evidence" value="ECO:0007669"/>
    <property type="project" value="TreeGrafter"/>
</dbReference>
<dbReference type="InterPro" id="IPR029044">
    <property type="entry name" value="Nucleotide-diphossugar_trans"/>
</dbReference>
<keyword evidence="3" id="KW-1185">Reference proteome</keyword>
<keyword evidence="2" id="KW-0328">Glycosyltransferase</keyword>
<dbReference type="AlphaFoldDB" id="A0A399J4Y9"/>
<evidence type="ECO:0000313" key="3">
    <source>
        <dbReference type="Proteomes" id="UP000265848"/>
    </source>
</evidence>
<reference evidence="2 3" key="1">
    <citation type="submission" date="2018-08" db="EMBL/GenBank/DDBJ databases">
        <title>Pseudooceanicola sediminis CY03 in the family Rhodobacteracea.</title>
        <authorList>
            <person name="Zhang Y.-J."/>
        </authorList>
    </citation>
    <scope>NUCLEOTIDE SEQUENCE [LARGE SCALE GENOMIC DNA]</scope>
    <source>
        <strain evidence="2 3">CY03</strain>
    </source>
</reference>
<evidence type="ECO:0000256" key="1">
    <source>
        <dbReference type="ARBA" id="ARBA00022679"/>
    </source>
</evidence>